<dbReference type="STRING" id="1338011.BD94_0047"/>
<reference evidence="2" key="1">
    <citation type="journal article" date="2013" name="Lancet">
        <title>First case of E anophelis outbreak in an intensive-care unit.</title>
        <authorList>
            <person name="Teo J."/>
            <person name="Tan S.Y."/>
            <person name="Tay M."/>
            <person name="Ding Y."/>
            <person name="Kjelleberg S."/>
            <person name="Givskov M."/>
            <person name="Lin R.T."/>
            <person name="Yang L."/>
        </authorList>
    </citation>
    <scope>NUCLEOTIDE SEQUENCE [LARGE SCALE GENOMIC DNA]</scope>
    <source>
        <strain evidence="2">NUHP1</strain>
    </source>
</reference>
<feature type="transmembrane region" description="Helical" evidence="1">
    <location>
        <begin position="12"/>
        <end position="36"/>
    </location>
</feature>
<dbReference type="eggNOG" id="COG2928">
    <property type="taxonomic scope" value="Bacteria"/>
</dbReference>
<dbReference type="RefSeq" id="WP_024563822.1">
    <property type="nucleotide sequence ID" value="NZ_CP007547.1"/>
</dbReference>
<dbReference type="AlphaFoldDB" id="A0A077E865"/>
<keyword evidence="1" id="KW-0812">Transmembrane</keyword>
<dbReference type="Proteomes" id="UP000028933">
    <property type="component" value="Chromosome"/>
</dbReference>
<dbReference type="PANTHER" id="PTHR31876">
    <property type="entry name" value="COV-LIKE PROTEIN 1"/>
    <property type="match status" value="1"/>
</dbReference>
<dbReference type="HOGENOM" id="CLU_068050_4_1_10"/>
<proteinExistence type="predicted"/>
<reference evidence="2" key="2">
    <citation type="journal article" date="2015" name="Genome Biol. Evol.">
        <title>Complete Genome Sequence and Transcriptomic Analysis of the Novel Pathogen Elizabethkingia anophelis in Response to Oxidative Stress.</title>
        <authorList>
            <person name="Li Y."/>
            <person name="Liu Y."/>
            <person name="Chew S.C."/>
            <person name="Tay M."/>
            <person name="Salido M.M."/>
            <person name="Teo J."/>
            <person name="Lauro F.M."/>
            <person name="Givskov M."/>
            <person name="Yang L."/>
        </authorList>
    </citation>
    <scope>NUCLEOTIDE SEQUENCE</scope>
    <source>
        <strain evidence="2">NUHP1</strain>
    </source>
</reference>
<dbReference type="KEGG" id="eao:BD94_0047"/>
<name>A0A077E865_9FLAO</name>
<dbReference type="EMBL" id="CP007547">
    <property type="protein sequence ID" value="AIL43822.1"/>
    <property type="molecule type" value="Genomic_DNA"/>
</dbReference>
<protein>
    <submittedName>
        <fullName evidence="2">Putative membrane protein</fullName>
    </submittedName>
</protein>
<dbReference type="PANTHER" id="PTHR31876:SF26">
    <property type="entry name" value="PROTEIN LIKE COV 2"/>
    <property type="match status" value="1"/>
</dbReference>
<keyword evidence="1" id="KW-1133">Transmembrane helix</keyword>
<organism evidence="2 3">
    <name type="scientific">Elizabethkingia anophelis NUHP1</name>
    <dbReference type="NCBI Taxonomy" id="1338011"/>
    <lineage>
        <taxon>Bacteria</taxon>
        <taxon>Pseudomonadati</taxon>
        <taxon>Bacteroidota</taxon>
        <taxon>Flavobacteriia</taxon>
        <taxon>Flavobacteriales</taxon>
        <taxon>Weeksellaceae</taxon>
        <taxon>Elizabethkingia</taxon>
    </lineage>
</organism>
<evidence type="ECO:0000256" key="1">
    <source>
        <dbReference type="SAM" id="Phobius"/>
    </source>
</evidence>
<accession>A0A077E865</accession>
<keyword evidence="1" id="KW-0472">Membrane</keyword>
<dbReference type="InterPro" id="IPR007462">
    <property type="entry name" value="COV1-like"/>
</dbReference>
<feature type="transmembrane region" description="Helical" evidence="1">
    <location>
        <begin position="56"/>
        <end position="76"/>
    </location>
</feature>
<evidence type="ECO:0000313" key="3">
    <source>
        <dbReference type="Proteomes" id="UP000028933"/>
    </source>
</evidence>
<evidence type="ECO:0000313" key="2">
    <source>
        <dbReference type="EMBL" id="AIL43822.1"/>
    </source>
</evidence>
<gene>
    <name evidence="2" type="ORF">BD94_0047</name>
</gene>
<dbReference type="Pfam" id="PF04367">
    <property type="entry name" value="DUF502"/>
    <property type="match status" value="1"/>
</dbReference>
<sequence length="205" mass="22580">MEKRGINYYIGLCFRSLLQGLVILGPIGATIGLIWYLVSSIDNLIPSISERFPGLVFISVIIITALVGFIGTKFLLGRILVDAMDNLLEHTPGIKYIYSSLKDVMSSFVGDKKKFSNPVWVKTNNNPEVWRIGFLTQHDLSPVGLSGKIAVYLPHSYAISGWVILTEPDNVREVEGMNSVEAMKFAVSGGVSGFHSDENIFKAPE</sequence>